<evidence type="ECO:0000313" key="3">
    <source>
        <dbReference type="Proteomes" id="UP000768567"/>
    </source>
</evidence>
<name>A0ABR9R699_9FIRM</name>
<evidence type="ECO:0000259" key="1">
    <source>
        <dbReference type="Pfam" id="PF02441"/>
    </source>
</evidence>
<dbReference type="InterPro" id="IPR003382">
    <property type="entry name" value="Flavoprotein"/>
</dbReference>
<evidence type="ECO:0000313" key="2">
    <source>
        <dbReference type="EMBL" id="MBE5038290.1"/>
    </source>
</evidence>
<dbReference type="Proteomes" id="UP000768567">
    <property type="component" value="Unassembled WGS sequence"/>
</dbReference>
<proteinExistence type="predicted"/>
<dbReference type="InterPro" id="IPR036551">
    <property type="entry name" value="Flavin_trans-like"/>
</dbReference>
<dbReference type="SUPFAM" id="SSF52507">
    <property type="entry name" value="Homo-oligomeric flavin-containing Cys decarboxylases, HFCD"/>
    <property type="match status" value="1"/>
</dbReference>
<dbReference type="NCBIfam" id="NF006161">
    <property type="entry name" value="PRK08305.1"/>
    <property type="match status" value="1"/>
</dbReference>
<dbReference type="RefSeq" id="WP_193502344.1">
    <property type="nucleotide sequence ID" value="NZ_JADCKC010000003.1"/>
</dbReference>
<keyword evidence="3" id="KW-1185">Reference proteome</keyword>
<feature type="domain" description="Flavoprotein" evidence="1">
    <location>
        <begin position="10"/>
        <end position="171"/>
    </location>
</feature>
<sequence length="195" mass="20852">MNQRIDLPRTVVFGLCGSFCTFDAVMPQIERLTARGWEVLPLLSFSAGSMDTRFGRAADWRQKLEELTGHQPIDSIQGAEPLGPAGMACAMIVAPCTGTTLARLAAGLSDTPVTMGVKSMLRGGLPIILAPSTNDGLGASAGNLAALLQRKHFYFVPFGQDDSYKKPCSLKSDMSLLPDTLDCALRGIQLQPLLL</sequence>
<comment type="caution">
    <text evidence="2">The sequence shown here is derived from an EMBL/GenBank/DDBJ whole genome shotgun (WGS) entry which is preliminary data.</text>
</comment>
<dbReference type="Gene3D" id="3.40.50.1950">
    <property type="entry name" value="Flavin prenyltransferase-like"/>
    <property type="match status" value="1"/>
</dbReference>
<dbReference type="EMBL" id="JADCKC010000003">
    <property type="protein sequence ID" value="MBE5038290.1"/>
    <property type="molecule type" value="Genomic_DNA"/>
</dbReference>
<protein>
    <submittedName>
        <fullName evidence="2">Dipicolinate synthase subunit B</fullName>
    </submittedName>
</protein>
<organism evidence="2 3">
    <name type="scientific">Gemmiger gallinarum</name>
    <dbReference type="NCBI Taxonomy" id="2779354"/>
    <lineage>
        <taxon>Bacteria</taxon>
        <taxon>Bacillati</taxon>
        <taxon>Bacillota</taxon>
        <taxon>Clostridia</taxon>
        <taxon>Eubacteriales</taxon>
        <taxon>Gemmiger</taxon>
    </lineage>
</organism>
<dbReference type="Pfam" id="PF02441">
    <property type="entry name" value="Flavoprotein"/>
    <property type="match status" value="1"/>
</dbReference>
<accession>A0ABR9R699</accession>
<gene>
    <name evidence="2" type="ORF">INF35_10880</name>
</gene>
<reference evidence="2 3" key="1">
    <citation type="submission" date="2020-10" db="EMBL/GenBank/DDBJ databases">
        <title>ChiBAC.</title>
        <authorList>
            <person name="Zenner C."/>
            <person name="Hitch T.C.A."/>
            <person name="Clavel T."/>
        </authorList>
    </citation>
    <scope>NUCLEOTIDE SEQUENCE [LARGE SCALE GENOMIC DNA]</scope>
    <source>
        <strain evidence="2 3">DSM 109015</strain>
    </source>
</reference>